<protein>
    <submittedName>
        <fullName evidence="2">Calcineurin-like phosphoesterase</fullName>
    </submittedName>
</protein>
<sequence length="249" mass="27728">MTVTLQLLSDLHLEAPKGYDVFTIAAKSQYLALLGDIGSTRDAGYLTFIRTQLRQFSIVFLVLGNHEPYYSDWASTKQQLRDFETDTRYDLTSDLTILGCTLFSHVPGAQEESVSMGVNDFYYIADWDVARHNAAHASDLAWLDKQIAALHGSGRRIIVLTHYSPTTSVEAADTVYGSGSKISSAFSTDLSRAPSWLSDGVKVWAFGHTHYNCDFVDGHTGKRVLTNQRGYYFKQAEGFDGDKCIEIVD</sequence>
<evidence type="ECO:0000259" key="1">
    <source>
        <dbReference type="Pfam" id="PF00149"/>
    </source>
</evidence>
<dbReference type="Gene3D" id="3.60.21.10">
    <property type="match status" value="1"/>
</dbReference>
<dbReference type="PANTHER" id="PTHR37844">
    <property type="entry name" value="SER/THR PROTEIN PHOSPHATASE SUPERFAMILY (AFU_ORTHOLOGUE AFUA_1G14840)"/>
    <property type="match status" value="1"/>
</dbReference>
<dbReference type="Proteomes" id="UP001629113">
    <property type="component" value="Unassembled WGS sequence"/>
</dbReference>
<organism evidence="2 3">
    <name type="scientific">Phlyctema vagabunda</name>
    <dbReference type="NCBI Taxonomy" id="108571"/>
    <lineage>
        <taxon>Eukaryota</taxon>
        <taxon>Fungi</taxon>
        <taxon>Dikarya</taxon>
        <taxon>Ascomycota</taxon>
        <taxon>Pezizomycotina</taxon>
        <taxon>Leotiomycetes</taxon>
        <taxon>Helotiales</taxon>
        <taxon>Dermateaceae</taxon>
        <taxon>Phlyctema</taxon>
    </lineage>
</organism>
<dbReference type="EMBL" id="JBFCZG010000010">
    <property type="protein sequence ID" value="KAL3417807.1"/>
    <property type="molecule type" value="Genomic_DNA"/>
</dbReference>
<dbReference type="PANTHER" id="PTHR37844:SF2">
    <property type="entry name" value="SER_THR PROTEIN PHOSPHATASE SUPERFAMILY (AFU_ORTHOLOGUE AFUA_1G14840)"/>
    <property type="match status" value="1"/>
</dbReference>
<name>A0ABR4P3D6_9HELO</name>
<comment type="caution">
    <text evidence="2">The sequence shown here is derived from an EMBL/GenBank/DDBJ whole genome shotgun (WGS) entry which is preliminary data.</text>
</comment>
<dbReference type="InterPro" id="IPR004843">
    <property type="entry name" value="Calcineurin-like_PHP"/>
</dbReference>
<reference evidence="2 3" key="1">
    <citation type="submission" date="2024-06" db="EMBL/GenBank/DDBJ databases">
        <title>Complete genome of Phlyctema vagabunda strain 19-DSS-EL-015.</title>
        <authorList>
            <person name="Fiorenzani C."/>
        </authorList>
    </citation>
    <scope>NUCLEOTIDE SEQUENCE [LARGE SCALE GENOMIC DNA]</scope>
    <source>
        <strain evidence="2 3">19-DSS-EL-015</strain>
    </source>
</reference>
<evidence type="ECO:0000313" key="3">
    <source>
        <dbReference type="Proteomes" id="UP001629113"/>
    </source>
</evidence>
<dbReference type="InterPro" id="IPR029052">
    <property type="entry name" value="Metallo-depent_PP-like"/>
</dbReference>
<dbReference type="SUPFAM" id="SSF56300">
    <property type="entry name" value="Metallo-dependent phosphatases"/>
    <property type="match status" value="1"/>
</dbReference>
<gene>
    <name evidence="2" type="ORF">PVAG01_10817</name>
</gene>
<proteinExistence type="predicted"/>
<feature type="domain" description="Calcineurin-like phosphoesterase" evidence="1">
    <location>
        <begin position="8"/>
        <end position="211"/>
    </location>
</feature>
<dbReference type="Pfam" id="PF00149">
    <property type="entry name" value="Metallophos"/>
    <property type="match status" value="1"/>
</dbReference>
<keyword evidence="3" id="KW-1185">Reference proteome</keyword>
<evidence type="ECO:0000313" key="2">
    <source>
        <dbReference type="EMBL" id="KAL3417807.1"/>
    </source>
</evidence>
<accession>A0ABR4P3D6</accession>